<sequence length="119" mass="13609">MELDFSLFIFLRFSIKLPLLHLAQIIFFFTCARPLCHDNERIALLQFKDSFVIDKNASLLPLAYPKFASWTGEKNYDCCFWGGVKSDKESVHVIALHLNSSCLYGSINSTSTLFHLSQL</sequence>
<evidence type="ECO:0000313" key="12">
    <source>
        <dbReference type="Proteomes" id="UP000813462"/>
    </source>
</evidence>
<evidence type="ECO:0000256" key="1">
    <source>
        <dbReference type="ARBA" id="ARBA00004479"/>
    </source>
</evidence>
<evidence type="ECO:0000313" key="11">
    <source>
        <dbReference type="EMBL" id="KAH7518807.1"/>
    </source>
</evidence>
<evidence type="ECO:0000256" key="7">
    <source>
        <dbReference type="ARBA" id="ARBA00023136"/>
    </source>
</evidence>
<accession>A0A978UVA7</accession>
<proteinExistence type="predicted"/>
<evidence type="ECO:0000256" key="5">
    <source>
        <dbReference type="ARBA" id="ARBA00022737"/>
    </source>
</evidence>
<dbReference type="AlphaFoldDB" id="A0A978UVA7"/>
<dbReference type="PANTHER" id="PTHR48061">
    <property type="entry name" value="LEUCINE-RICH REPEAT RECEPTOR PROTEIN KINASE EMS1-LIKE-RELATED"/>
    <property type="match status" value="1"/>
</dbReference>
<keyword evidence="2" id="KW-0433">Leucine-rich repeat</keyword>
<dbReference type="InterPro" id="IPR046956">
    <property type="entry name" value="RLP23-like"/>
</dbReference>
<protein>
    <recommendedName>
        <fullName evidence="10">Leucine-rich repeat-containing N-terminal plant-type domain-containing protein</fullName>
    </recommendedName>
</protein>
<dbReference type="EMBL" id="JAEACU010000009">
    <property type="protein sequence ID" value="KAH7518807.1"/>
    <property type="molecule type" value="Genomic_DNA"/>
</dbReference>
<feature type="domain" description="Leucine-rich repeat-containing N-terminal plant-type" evidence="10">
    <location>
        <begin position="37"/>
        <end position="84"/>
    </location>
</feature>
<dbReference type="InterPro" id="IPR013210">
    <property type="entry name" value="LRR_N_plant-typ"/>
</dbReference>
<evidence type="ECO:0000256" key="4">
    <source>
        <dbReference type="ARBA" id="ARBA00022729"/>
    </source>
</evidence>
<keyword evidence="5" id="KW-0677">Repeat</keyword>
<dbReference type="Pfam" id="PF08263">
    <property type="entry name" value="LRRNT_2"/>
    <property type="match status" value="1"/>
</dbReference>
<evidence type="ECO:0000256" key="2">
    <source>
        <dbReference type="ARBA" id="ARBA00022614"/>
    </source>
</evidence>
<dbReference type="Gene3D" id="3.80.10.10">
    <property type="entry name" value="Ribonuclease Inhibitor"/>
    <property type="match status" value="1"/>
</dbReference>
<comment type="subcellular location">
    <subcellularLocation>
        <location evidence="1">Membrane</location>
        <topology evidence="1">Single-pass type I membrane protein</topology>
    </subcellularLocation>
</comment>
<dbReference type="Proteomes" id="UP000813462">
    <property type="component" value="Unassembled WGS sequence"/>
</dbReference>
<evidence type="ECO:0000256" key="6">
    <source>
        <dbReference type="ARBA" id="ARBA00022989"/>
    </source>
</evidence>
<dbReference type="PANTHER" id="PTHR48061:SF12">
    <property type="entry name" value="DISEASE RESISTANCE LIKE PROTEIN"/>
    <property type="match status" value="1"/>
</dbReference>
<evidence type="ECO:0000256" key="3">
    <source>
        <dbReference type="ARBA" id="ARBA00022692"/>
    </source>
</evidence>
<organism evidence="11 12">
    <name type="scientific">Ziziphus jujuba var. spinosa</name>
    <dbReference type="NCBI Taxonomy" id="714518"/>
    <lineage>
        <taxon>Eukaryota</taxon>
        <taxon>Viridiplantae</taxon>
        <taxon>Streptophyta</taxon>
        <taxon>Embryophyta</taxon>
        <taxon>Tracheophyta</taxon>
        <taxon>Spermatophyta</taxon>
        <taxon>Magnoliopsida</taxon>
        <taxon>eudicotyledons</taxon>
        <taxon>Gunneridae</taxon>
        <taxon>Pentapetalae</taxon>
        <taxon>rosids</taxon>
        <taxon>fabids</taxon>
        <taxon>Rosales</taxon>
        <taxon>Rhamnaceae</taxon>
        <taxon>Paliureae</taxon>
        <taxon>Ziziphus</taxon>
    </lineage>
</organism>
<keyword evidence="3" id="KW-0812">Transmembrane</keyword>
<evidence type="ECO:0000256" key="9">
    <source>
        <dbReference type="ARBA" id="ARBA00023180"/>
    </source>
</evidence>
<keyword evidence="8" id="KW-0675">Receptor</keyword>
<keyword evidence="6" id="KW-1133">Transmembrane helix</keyword>
<keyword evidence="9" id="KW-0325">Glycoprotein</keyword>
<keyword evidence="4" id="KW-0732">Signal</keyword>
<dbReference type="InterPro" id="IPR032675">
    <property type="entry name" value="LRR_dom_sf"/>
</dbReference>
<evidence type="ECO:0000259" key="10">
    <source>
        <dbReference type="Pfam" id="PF08263"/>
    </source>
</evidence>
<reference evidence="11" key="1">
    <citation type="journal article" date="2021" name="Front. Plant Sci.">
        <title>Chromosome-Scale Genome Assembly for Chinese Sour Jujube and Insights Into Its Genome Evolution and Domestication Signature.</title>
        <authorList>
            <person name="Shen L.-Y."/>
            <person name="Luo H."/>
            <person name="Wang X.-L."/>
            <person name="Wang X.-M."/>
            <person name="Qiu X.-J."/>
            <person name="Liu H."/>
            <person name="Zhou S.-S."/>
            <person name="Jia K.-H."/>
            <person name="Nie S."/>
            <person name="Bao Y.-T."/>
            <person name="Zhang R.-G."/>
            <person name="Yun Q.-Z."/>
            <person name="Chai Y.-H."/>
            <person name="Lu J.-Y."/>
            <person name="Li Y."/>
            <person name="Zhao S.-W."/>
            <person name="Mao J.-F."/>
            <person name="Jia S.-G."/>
            <person name="Mao Y.-M."/>
        </authorList>
    </citation>
    <scope>NUCLEOTIDE SEQUENCE</scope>
    <source>
        <strain evidence="11">AT0</strain>
        <tissue evidence="11">Leaf</tissue>
    </source>
</reference>
<dbReference type="GO" id="GO:0016020">
    <property type="term" value="C:membrane"/>
    <property type="evidence" value="ECO:0007669"/>
    <property type="project" value="UniProtKB-SubCell"/>
</dbReference>
<keyword evidence="7" id="KW-0472">Membrane</keyword>
<name>A0A978UVA7_ZIZJJ</name>
<gene>
    <name evidence="11" type="ORF">FEM48_Zijuj09G0210200</name>
</gene>
<evidence type="ECO:0000256" key="8">
    <source>
        <dbReference type="ARBA" id="ARBA00023170"/>
    </source>
</evidence>
<comment type="caution">
    <text evidence="11">The sequence shown here is derived from an EMBL/GenBank/DDBJ whole genome shotgun (WGS) entry which is preliminary data.</text>
</comment>